<evidence type="ECO:0000313" key="2">
    <source>
        <dbReference type="EMBL" id="MBW4754891.1"/>
    </source>
</evidence>
<dbReference type="RefSeq" id="WP_219433490.1">
    <property type="nucleotide sequence ID" value="NZ_JAHXCP010000010.1"/>
</dbReference>
<keyword evidence="1" id="KW-0812">Transmembrane</keyword>
<evidence type="ECO:0000313" key="3">
    <source>
        <dbReference type="Proteomes" id="UP000812077"/>
    </source>
</evidence>
<name>A0ABS6Y5V9_9BACT</name>
<organism evidence="2 3">
    <name type="scientific">Prevotella melaninogenica</name>
    <dbReference type="NCBI Taxonomy" id="28132"/>
    <lineage>
        <taxon>Bacteria</taxon>
        <taxon>Pseudomonadati</taxon>
        <taxon>Bacteroidota</taxon>
        <taxon>Bacteroidia</taxon>
        <taxon>Bacteroidales</taxon>
        <taxon>Prevotellaceae</taxon>
        <taxon>Prevotella</taxon>
    </lineage>
</organism>
<comment type="caution">
    <text evidence="2">The sequence shown here is derived from an EMBL/GenBank/DDBJ whole genome shotgun (WGS) entry which is preliminary data.</text>
</comment>
<keyword evidence="3" id="KW-1185">Reference proteome</keyword>
<keyword evidence="1" id="KW-1133">Transmembrane helix</keyword>
<evidence type="ECO:0000256" key="1">
    <source>
        <dbReference type="SAM" id="Phobius"/>
    </source>
</evidence>
<sequence>MEETSSPYKWLGLASLWLLICPIFLILGFGSLGAINTFYVLTIGVNLFCSYKFGEEKGLLKGILFFIFAILCDIFLSILIFLILYALS</sequence>
<accession>A0ABS6Y5V9</accession>
<dbReference type="Proteomes" id="UP000812077">
    <property type="component" value="Unassembled WGS sequence"/>
</dbReference>
<gene>
    <name evidence="2" type="ORF">KZO77_07510</name>
</gene>
<proteinExistence type="predicted"/>
<dbReference type="EMBL" id="JAHXCP010000010">
    <property type="protein sequence ID" value="MBW4754891.1"/>
    <property type="molecule type" value="Genomic_DNA"/>
</dbReference>
<feature type="transmembrane region" description="Helical" evidence="1">
    <location>
        <begin position="16"/>
        <end position="41"/>
    </location>
</feature>
<protein>
    <submittedName>
        <fullName evidence="2">Uncharacterized protein</fullName>
    </submittedName>
</protein>
<feature type="transmembrane region" description="Helical" evidence="1">
    <location>
        <begin position="62"/>
        <end position="87"/>
    </location>
</feature>
<reference evidence="2 3" key="1">
    <citation type="submission" date="2021-07" db="EMBL/GenBank/DDBJ databases">
        <title>Genomic diversity and antimicrobial resistance of Prevotella spp. isolated from chronic lung disease airways.</title>
        <authorList>
            <person name="Webb K.A."/>
            <person name="Olagoke O.S."/>
            <person name="Baird T."/>
            <person name="Neill J."/>
            <person name="Pham A."/>
            <person name="Wells T.J."/>
            <person name="Ramsay K.A."/>
            <person name="Bell S.C."/>
            <person name="Sarovich D.S."/>
            <person name="Price E.P."/>
        </authorList>
    </citation>
    <scope>NUCLEOTIDE SEQUENCE [LARGE SCALE GENOMIC DNA]</scope>
    <source>
        <strain evidence="2 3">SCHI0027.S.6</strain>
    </source>
</reference>
<keyword evidence="1" id="KW-0472">Membrane</keyword>